<feature type="domain" description="SAP" evidence="2">
    <location>
        <begin position="8"/>
        <end position="42"/>
    </location>
</feature>
<feature type="compositionally biased region" description="Basic and acidic residues" evidence="1">
    <location>
        <begin position="56"/>
        <end position="94"/>
    </location>
</feature>
<dbReference type="Proteomes" id="UP000285624">
    <property type="component" value="Unassembled WGS sequence"/>
</dbReference>
<dbReference type="SUPFAM" id="SSF68906">
    <property type="entry name" value="SAP domain"/>
    <property type="match status" value="1"/>
</dbReference>
<dbReference type="Proteomes" id="UP000285883">
    <property type="component" value="Unassembled WGS sequence"/>
</dbReference>
<dbReference type="Gene3D" id="3.30.70.330">
    <property type="match status" value="1"/>
</dbReference>
<evidence type="ECO:0000259" key="2">
    <source>
        <dbReference type="PROSITE" id="PS50800"/>
    </source>
</evidence>
<dbReference type="InterPro" id="IPR036361">
    <property type="entry name" value="SAP_dom_sf"/>
</dbReference>
<feature type="compositionally biased region" description="Low complexity" evidence="1">
    <location>
        <begin position="333"/>
        <end position="347"/>
    </location>
</feature>
<keyword evidence="5" id="KW-1185">Reference proteome</keyword>
<dbReference type="GO" id="GO:0003676">
    <property type="term" value="F:nucleic acid binding"/>
    <property type="evidence" value="ECO:0007669"/>
    <property type="project" value="InterPro"/>
</dbReference>
<dbReference type="Pfam" id="PF02037">
    <property type="entry name" value="SAP"/>
    <property type="match status" value="1"/>
</dbReference>
<accession>A0A3R7JTT8</accession>
<dbReference type="PANTHER" id="PTHR47031:SF3">
    <property type="entry name" value="SAP DOMAIN-CONTAINING PROTEIN"/>
    <property type="match status" value="1"/>
</dbReference>
<dbReference type="InterPro" id="IPR012677">
    <property type="entry name" value="Nucleotide-bd_a/b_plait_sf"/>
</dbReference>
<feature type="compositionally biased region" description="Acidic residues" evidence="1">
    <location>
        <begin position="45"/>
        <end position="55"/>
    </location>
</feature>
<dbReference type="Pfam" id="PF16294">
    <property type="entry name" value="RSB_motif"/>
    <property type="match status" value="1"/>
</dbReference>
<reference evidence="5 6" key="1">
    <citation type="submission" date="2018-07" db="EMBL/GenBank/DDBJ databases">
        <title>Genome sequencing of oomycete isolates from Chile give support for New Zealand origin for Phytophthora kernoviae and make available the first Nothophytophthora sp. genome.</title>
        <authorList>
            <person name="Studholme D.J."/>
            <person name="Sanfuentes E."/>
            <person name="Panda P."/>
            <person name="Hill R."/>
            <person name="Sambles C."/>
            <person name="Grant M."/>
            <person name="Williams N.M."/>
            <person name="Mcdougal R.L."/>
        </authorList>
    </citation>
    <scope>NUCLEOTIDE SEQUENCE [LARGE SCALE GENOMIC DNA]</scope>
    <source>
        <strain evidence="3">Chile2</strain>
        <strain evidence="4">Chile4</strain>
    </source>
</reference>
<evidence type="ECO:0000256" key="1">
    <source>
        <dbReference type="SAM" id="MobiDB-lite"/>
    </source>
</evidence>
<gene>
    <name evidence="3" type="ORF">BBI17_004440</name>
    <name evidence="4" type="ORF">BBO99_00003264</name>
</gene>
<dbReference type="InterPro" id="IPR034257">
    <property type="entry name" value="Acinus_RRM"/>
</dbReference>
<dbReference type="PROSITE" id="PS50800">
    <property type="entry name" value="SAP"/>
    <property type="match status" value="1"/>
</dbReference>
<dbReference type="EMBL" id="MAYM02001642">
    <property type="protein sequence ID" value="RLN14188.1"/>
    <property type="molecule type" value="Genomic_DNA"/>
</dbReference>
<comment type="caution">
    <text evidence="3">The sequence shown here is derived from an EMBL/GenBank/DDBJ whole genome shotgun (WGS) entry which is preliminary data.</text>
</comment>
<dbReference type="SMART" id="SM00513">
    <property type="entry name" value="SAP"/>
    <property type="match status" value="1"/>
</dbReference>
<evidence type="ECO:0000313" key="3">
    <source>
        <dbReference type="EMBL" id="RLN14188.1"/>
    </source>
</evidence>
<feature type="region of interest" description="Disordered" evidence="1">
    <location>
        <begin position="332"/>
        <end position="369"/>
    </location>
</feature>
<protein>
    <recommendedName>
        <fullName evidence="2">SAP domain-containing protein</fullName>
    </recommendedName>
</protein>
<dbReference type="InterPro" id="IPR035979">
    <property type="entry name" value="RBD_domain_sf"/>
</dbReference>
<proteinExistence type="predicted"/>
<feature type="compositionally biased region" description="Basic and acidic residues" evidence="1">
    <location>
        <begin position="150"/>
        <end position="164"/>
    </location>
</feature>
<dbReference type="CDD" id="cd12432">
    <property type="entry name" value="RRM_ACINU"/>
    <property type="match status" value="1"/>
</dbReference>
<evidence type="ECO:0000313" key="4">
    <source>
        <dbReference type="EMBL" id="RLN81933.1"/>
    </source>
</evidence>
<dbReference type="SUPFAM" id="SSF54928">
    <property type="entry name" value="RNA-binding domain, RBD"/>
    <property type="match status" value="1"/>
</dbReference>
<name>A0A3R7JTT8_9STRA</name>
<feature type="region of interest" description="Disordered" evidence="1">
    <location>
        <begin position="45"/>
        <end position="196"/>
    </location>
</feature>
<dbReference type="EMBL" id="MBDN02000064">
    <property type="protein sequence ID" value="RLN81933.1"/>
    <property type="molecule type" value="Genomic_DNA"/>
</dbReference>
<feature type="compositionally biased region" description="Basic residues" evidence="1">
    <location>
        <begin position="349"/>
        <end position="369"/>
    </location>
</feature>
<organism evidence="3 6">
    <name type="scientific">Phytophthora kernoviae</name>
    <dbReference type="NCBI Taxonomy" id="325452"/>
    <lineage>
        <taxon>Eukaryota</taxon>
        <taxon>Sar</taxon>
        <taxon>Stramenopiles</taxon>
        <taxon>Oomycota</taxon>
        <taxon>Peronosporomycetes</taxon>
        <taxon>Peronosporales</taxon>
        <taxon>Peronosporaceae</taxon>
        <taxon>Phytophthora</taxon>
    </lineage>
</organism>
<evidence type="ECO:0000313" key="6">
    <source>
        <dbReference type="Proteomes" id="UP000285883"/>
    </source>
</evidence>
<dbReference type="PANTHER" id="PTHR47031">
    <property type="entry name" value="SAP DNA-BINDING DOMAIN-CONTAINING PROTEIN"/>
    <property type="match status" value="1"/>
</dbReference>
<dbReference type="InterPro" id="IPR003034">
    <property type="entry name" value="SAP_dom"/>
</dbReference>
<dbReference type="InterPro" id="IPR032552">
    <property type="entry name" value="RSB_motif"/>
</dbReference>
<feature type="compositionally biased region" description="Basic and acidic residues" evidence="1">
    <location>
        <begin position="124"/>
        <end position="140"/>
    </location>
</feature>
<dbReference type="STRING" id="325452.A0A3R7JTT8"/>
<sequence>MTLDVSDLSRLKVKDLQRELKKRGLDTSGLKAVLLLRLKEYLQQEEADAPAEAEAEPERQDQEKGLEDVAKEKVEDNKSDGKRDEQVSGSEGDHSGSGAEQEVSVELVPDEPMKTKVAHTSGSNDKEQKSNPVGVKRDADAVETDEKDGEPDAKKRKLDNEVDKNSPQPEDEDNDKLTSPADPEDNEKAVEPTEDQQIKTLRIDNFVRPFTLNAVKALVQEFGDFVEDGFWMDVIKTHCFVTYPDTEIAKKTGAALDGKIWPPENGRALHVAFVEQTAMEVSEHGESSKVSIRPKSKGNSEAPSNQRKKVTIDEFFLKTETKPVLYYLPLTNEQVQQRKQRQAQEGQPRNKRRHRGGRKNRNRGRFQRR</sequence>
<feature type="region of interest" description="Disordered" evidence="1">
    <location>
        <begin position="280"/>
        <end position="307"/>
    </location>
</feature>
<evidence type="ECO:0000313" key="5">
    <source>
        <dbReference type="Proteomes" id="UP000285624"/>
    </source>
</evidence>
<dbReference type="AlphaFoldDB" id="A0A3R7JTT8"/>
<dbReference type="Gene3D" id="1.10.720.30">
    <property type="entry name" value="SAP domain"/>
    <property type="match status" value="1"/>
</dbReference>